<keyword evidence="3" id="KW-1185">Reference proteome</keyword>
<gene>
    <name evidence="2" type="ORF">HCN58_05850</name>
</gene>
<sequence length="151" mass="17074">MFQLFWRARLHNFLEARLGGEEFKARSPERDAETDHARVSAILDAVQHALHSAEQEQSGLSRRVEDVLARAAVTQGNATDEYLEREPLDKHHQDLFNSEIANGQRRLGELATTISHFRFLKAAILSRFPDFKPSPAAREQAPAARRSSDAE</sequence>
<dbReference type="AlphaFoldDB" id="A0A7Y4GNN3"/>
<name>A0A7Y4GNN3_9BRAD</name>
<protein>
    <submittedName>
        <fullName evidence="2">Uncharacterized protein</fullName>
    </submittedName>
</protein>
<evidence type="ECO:0000256" key="1">
    <source>
        <dbReference type="SAM" id="MobiDB-lite"/>
    </source>
</evidence>
<organism evidence="2 3">
    <name type="scientific">Bradyrhizobium australiense</name>
    <dbReference type="NCBI Taxonomy" id="2721161"/>
    <lineage>
        <taxon>Bacteria</taxon>
        <taxon>Pseudomonadati</taxon>
        <taxon>Pseudomonadota</taxon>
        <taxon>Alphaproteobacteria</taxon>
        <taxon>Hyphomicrobiales</taxon>
        <taxon>Nitrobacteraceae</taxon>
        <taxon>Bradyrhizobium</taxon>
    </lineage>
</organism>
<feature type="region of interest" description="Disordered" evidence="1">
    <location>
        <begin position="130"/>
        <end position="151"/>
    </location>
</feature>
<comment type="caution">
    <text evidence="2">The sequence shown here is derived from an EMBL/GenBank/DDBJ whole genome shotgun (WGS) entry which is preliminary data.</text>
</comment>
<evidence type="ECO:0000313" key="3">
    <source>
        <dbReference type="Proteomes" id="UP000544122"/>
    </source>
</evidence>
<dbReference type="EMBL" id="JAAVLX010000002">
    <property type="protein sequence ID" value="NOJ39130.1"/>
    <property type="molecule type" value="Genomic_DNA"/>
</dbReference>
<feature type="compositionally biased region" description="Low complexity" evidence="1">
    <location>
        <begin position="133"/>
        <end position="145"/>
    </location>
</feature>
<reference evidence="2 3" key="1">
    <citation type="submission" date="2020-03" db="EMBL/GenBank/DDBJ databases">
        <title>Bradyrhizobium diversity isolated from nodules of Indigofera sp.</title>
        <authorList>
            <person name="Klepa M."/>
            <person name="Helene L."/>
            <person name="Hungria M."/>
        </authorList>
    </citation>
    <scope>NUCLEOTIDE SEQUENCE [LARGE SCALE GENOMIC DNA]</scope>
    <source>
        <strain evidence="2 3">WSM 1791</strain>
    </source>
</reference>
<proteinExistence type="predicted"/>
<accession>A0A7Y4GNN3</accession>
<evidence type="ECO:0000313" key="2">
    <source>
        <dbReference type="EMBL" id="NOJ39130.1"/>
    </source>
</evidence>
<dbReference type="RefSeq" id="WP_171578388.1">
    <property type="nucleotide sequence ID" value="NZ_JAAVLX010000002.1"/>
</dbReference>
<dbReference type="Proteomes" id="UP000544122">
    <property type="component" value="Unassembled WGS sequence"/>
</dbReference>